<reference evidence="2 3" key="1">
    <citation type="submission" date="2019-07" db="EMBL/GenBank/DDBJ databases">
        <title>Whole genome shotgun sequence of Cellulomonas composti NBRC 100758.</title>
        <authorList>
            <person name="Hosoyama A."/>
            <person name="Uohara A."/>
            <person name="Ohji S."/>
            <person name="Ichikawa N."/>
        </authorList>
    </citation>
    <scope>NUCLEOTIDE SEQUENCE [LARGE SCALE GENOMIC DNA]</scope>
    <source>
        <strain evidence="2 3">NBRC 100758</strain>
    </source>
</reference>
<evidence type="ECO:0000259" key="1">
    <source>
        <dbReference type="PROSITE" id="PS50943"/>
    </source>
</evidence>
<dbReference type="RefSeq" id="WP_146842387.1">
    <property type="nucleotide sequence ID" value="NZ_BJWG01000005.1"/>
</dbReference>
<dbReference type="GO" id="GO:0003677">
    <property type="term" value="F:DNA binding"/>
    <property type="evidence" value="ECO:0007669"/>
    <property type="project" value="InterPro"/>
</dbReference>
<comment type="caution">
    <text evidence="2">The sequence shown here is derived from an EMBL/GenBank/DDBJ whole genome shotgun (WGS) entry which is preliminary data.</text>
</comment>
<sequence>MGRQRVGPSRGVIEALGLLGVQIRQARIDREWTRVELADRIGVSAPTVDRIESGYPGVSIGNALMAAAAVGVPLYGTDDPDELARMRRRGEERLALLPKAVRHRVTEDEDVDLDF</sequence>
<dbReference type="Gene3D" id="1.10.260.40">
    <property type="entry name" value="lambda repressor-like DNA-binding domains"/>
    <property type="match status" value="1"/>
</dbReference>
<dbReference type="Proteomes" id="UP000321720">
    <property type="component" value="Unassembled WGS sequence"/>
</dbReference>
<accession>A0A511J9M8</accession>
<name>A0A511J9M8_9CELL</name>
<dbReference type="Pfam" id="PF01381">
    <property type="entry name" value="HTH_3"/>
    <property type="match status" value="1"/>
</dbReference>
<dbReference type="PROSITE" id="PS50943">
    <property type="entry name" value="HTH_CROC1"/>
    <property type="match status" value="1"/>
</dbReference>
<proteinExistence type="predicted"/>
<feature type="domain" description="HTH cro/C1-type" evidence="1">
    <location>
        <begin position="23"/>
        <end position="83"/>
    </location>
</feature>
<keyword evidence="3" id="KW-1185">Reference proteome</keyword>
<dbReference type="EMBL" id="BJWG01000005">
    <property type="protein sequence ID" value="GEL94701.1"/>
    <property type="molecule type" value="Genomic_DNA"/>
</dbReference>
<dbReference type="SMART" id="SM00530">
    <property type="entry name" value="HTH_XRE"/>
    <property type="match status" value="1"/>
</dbReference>
<evidence type="ECO:0000313" key="2">
    <source>
        <dbReference type="EMBL" id="GEL94701.1"/>
    </source>
</evidence>
<protein>
    <submittedName>
        <fullName evidence="2">Transcriptional regulator</fullName>
    </submittedName>
</protein>
<gene>
    <name evidence="2" type="ORF">CCO02nite_13590</name>
</gene>
<dbReference type="InterPro" id="IPR001387">
    <property type="entry name" value="Cro/C1-type_HTH"/>
</dbReference>
<dbReference type="SUPFAM" id="SSF47413">
    <property type="entry name" value="lambda repressor-like DNA-binding domains"/>
    <property type="match status" value="1"/>
</dbReference>
<organism evidence="2 3">
    <name type="scientific">Cellulomonas composti</name>
    <dbReference type="NCBI Taxonomy" id="266130"/>
    <lineage>
        <taxon>Bacteria</taxon>
        <taxon>Bacillati</taxon>
        <taxon>Actinomycetota</taxon>
        <taxon>Actinomycetes</taxon>
        <taxon>Micrococcales</taxon>
        <taxon>Cellulomonadaceae</taxon>
        <taxon>Cellulomonas</taxon>
    </lineage>
</organism>
<dbReference type="OrthoDB" id="4829260at2"/>
<evidence type="ECO:0000313" key="3">
    <source>
        <dbReference type="Proteomes" id="UP000321720"/>
    </source>
</evidence>
<dbReference type="CDD" id="cd00093">
    <property type="entry name" value="HTH_XRE"/>
    <property type="match status" value="1"/>
</dbReference>
<dbReference type="InterPro" id="IPR010982">
    <property type="entry name" value="Lambda_DNA-bd_dom_sf"/>
</dbReference>
<dbReference type="AlphaFoldDB" id="A0A511J9M8"/>